<dbReference type="EMBL" id="OX465080">
    <property type="protein sequence ID" value="CAI9278653.1"/>
    <property type="molecule type" value="Genomic_DNA"/>
</dbReference>
<feature type="compositionally biased region" description="Basic and acidic residues" evidence="6">
    <location>
        <begin position="820"/>
        <end position="843"/>
    </location>
</feature>
<evidence type="ECO:0000256" key="2">
    <source>
        <dbReference type="ARBA" id="ARBA00023242"/>
    </source>
</evidence>
<feature type="coiled-coil region" evidence="5">
    <location>
        <begin position="650"/>
        <end position="762"/>
    </location>
</feature>
<evidence type="ECO:0000256" key="1">
    <source>
        <dbReference type="ARBA" id="ARBA00023054"/>
    </source>
</evidence>
<keyword evidence="2" id="KW-0539">Nucleus</keyword>
<organism evidence="7 8">
    <name type="scientific">Lactuca saligna</name>
    <name type="common">Willowleaf lettuce</name>
    <dbReference type="NCBI Taxonomy" id="75948"/>
    <lineage>
        <taxon>Eukaryota</taxon>
        <taxon>Viridiplantae</taxon>
        <taxon>Streptophyta</taxon>
        <taxon>Embryophyta</taxon>
        <taxon>Tracheophyta</taxon>
        <taxon>Spermatophyta</taxon>
        <taxon>Magnoliopsida</taxon>
        <taxon>eudicotyledons</taxon>
        <taxon>Gunneridae</taxon>
        <taxon>Pentapetalae</taxon>
        <taxon>asterids</taxon>
        <taxon>campanulids</taxon>
        <taxon>Asterales</taxon>
        <taxon>Asteraceae</taxon>
        <taxon>Cichorioideae</taxon>
        <taxon>Cichorieae</taxon>
        <taxon>Lactucinae</taxon>
        <taxon>Lactuca</taxon>
    </lineage>
</organism>
<feature type="compositionally biased region" description="Polar residues" evidence="6">
    <location>
        <begin position="979"/>
        <end position="988"/>
    </location>
</feature>
<gene>
    <name evidence="7" type="ORF">LSALG_LOCUS18502</name>
</gene>
<evidence type="ECO:0000256" key="4">
    <source>
        <dbReference type="ARBA" id="ARBA00024208"/>
    </source>
</evidence>
<evidence type="ECO:0000313" key="7">
    <source>
        <dbReference type="EMBL" id="CAI9278653.1"/>
    </source>
</evidence>
<feature type="coiled-coil region" evidence="5">
    <location>
        <begin position="172"/>
        <end position="608"/>
    </location>
</feature>
<comment type="similarity">
    <text evidence="4">Belongs to the CRWN family.</text>
</comment>
<keyword evidence="8" id="KW-1185">Reference proteome</keyword>
<comment type="subcellular location">
    <subcellularLocation>
        <location evidence="3">Nucleus lamina</location>
    </subcellularLocation>
</comment>
<dbReference type="AlphaFoldDB" id="A0AA36E1C7"/>
<accession>A0AA36E1C7</accession>
<dbReference type="PANTHER" id="PTHR31908">
    <property type="entry name" value="PROTEIN CROWDED NUCLEI 4"/>
    <property type="match status" value="1"/>
</dbReference>
<feature type="compositionally biased region" description="Acidic residues" evidence="6">
    <location>
        <begin position="890"/>
        <end position="902"/>
    </location>
</feature>
<feature type="compositionally biased region" description="Basic residues" evidence="6">
    <location>
        <begin position="870"/>
        <end position="879"/>
    </location>
</feature>
<evidence type="ECO:0008006" key="9">
    <source>
        <dbReference type="Google" id="ProtNLM"/>
    </source>
</evidence>
<dbReference type="GO" id="GO:0005652">
    <property type="term" value="C:nuclear lamina"/>
    <property type="evidence" value="ECO:0007669"/>
    <property type="project" value="UniProtKB-SubCell"/>
</dbReference>
<name>A0AA36E1C7_LACSI</name>
<dbReference type="GO" id="GO:0006997">
    <property type="term" value="P:nucleus organization"/>
    <property type="evidence" value="ECO:0007669"/>
    <property type="project" value="InterPro"/>
</dbReference>
<evidence type="ECO:0000256" key="3">
    <source>
        <dbReference type="ARBA" id="ARBA00024186"/>
    </source>
</evidence>
<reference evidence="7" key="1">
    <citation type="submission" date="2023-04" db="EMBL/GenBank/DDBJ databases">
        <authorList>
            <person name="Vijverberg K."/>
            <person name="Xiong W."/>
            <person name="Schranz E."/>
        </authorList>
    </citation>
    <scope>NUCLEOTIDE SEQUENCE</scope>
</reference>
<evidence type="ECO:0000256" key="5">
    <source>
        <dbReference type="SAM" id="Coils"/>
    </source>
</evidence>
<proteinExistence type="inferred from homology"/>
<evidence type="ECO:0000313" key="8">
    <source>
        <dbReference type="Proteomes" id="UP001177003"/>
    </source>
</evidence>
<evidence type="ECO:0000256" key="6">
    <source>
        <dbReference type="SAM" id="MobiDB-lite"/>
    </source>
</evidence>
<feature type="coiled-coil region" evidence="5">
    <location>
        <begin position="84"/>
        <end position="146"/>
    </location>
</feature>
<protein>
    <recommendedName>
        <fullName evidence="9">Nuclear matrix constituent protein 1-like protein</fullName>
    </recommendedName>
</protein>
<feature type="compositionally biased region" description="Polar residues" evidence="6">
    <location>
        <begin position="1"/>
        <end position="19"/>
    </location>
</feature>
<dbReference type="PANTHER" id="PTHR31908:SF9">
    <property type="entry name" value="PROTEIN CROWDED NUCLEI 3"/>
    <property type="match status" value="1"/>
</dbReference>
<keyword evidence="1 5" id="KW-0175">Coiled coil</keyword>
<dbReference type="InterPro" id="IPR040418">
    <property type="entry name" value="CRWN"/>
</dbReference>
<sequence length="1118" mass="129564">MFTTQQRVTRSSLSITPRTGGQKIGHSPRHVSGKGKAVAFMDDLTPPPPPPLGLLIENGASAAAEGGDLDDWRAFKEAGLLDEASMERKDREALAEKTARLEKELFDYQYNMGLLLIENKELTENAEQLREALSEIQEVVKREEAAHLMDVSEVERRADNLKKALELEKLCRADLEKALREIVEENKQIKLKSQTNLADANTLVAEIGDKSREVEEKMYEADAKLAEANRKSLELDRRMQELETHESLLKSERQSFIAGREAWEATFAKQKEDIKEWEKKLQEGEERLCEGRRSINLREEKLNEMERLLKQKEKEIEETHNKIKSSILASKKKEDDVNKRLDELITKEEQAESIKKNLEIKEKELLDLTEKLTAKERVEIQKLLDAHKNTLDSKQREFELEMEEKRKSLDDEMRKRIEALVQKEDEIIHKEEKLRKQEQAHEKKLERFNEKEKDLDTKLRAIKEKEKSYEMESKKLEMDKNEILADIEKLQILKAETEKIKNQINEKEAQVHEEIEKLRITEDERIEYTRLQLELKEEIEKCRVQKELIMKEVDDLRKDRMKFEKEWEVLDDKRAVVNKELMEFEENKENWEKLMKSEEEKLEKDKIVTQDYVKKELEALKLERETFAATMKHEETLLVEKAENEHRQFVHDFEKRKRDLEMDLQSKRIELEKNMKEKENEFKEECEKELSNITYLKEIARKEMEELKSERSRIEKEKKEIALNNQKLEENQVEMSKDINALDALSKKINNQREEFINERNRFHSFVENLKNCENCAEIITSYEFSDLQIPEGKNVITEKSKGNLVSWLKKGATVFKLSPHRETNVGKEKESLELLTHDKLPESSDDESNIGSKTADVPEGSQQSEMKSGRRKPKRGSRKNQTASVQTVVEEDVLTEFDQNDDSVKVNESGRASRRKRSHPEASLVSGSEIDGGDSEVQSESVATGGRRKRRQTVAPVAVQTPGGGSRYNLRRHKTGDVATQAQPSTNSEKKKEVSGSIGTQKVTSKHEITNNVVETKVTSEDGSTAMVHVATSKKVDTQILDTAFKAPRGEIIVEKTEVVEEVNATTYEYENEEDNHHNDNDDDDNGNDNDDDDSGDEEQHHGEVSIGKKIWTFLST</sequence>
<feature type="compositionally biased region" description="Acidic residues" evidence="6">
    <location>
        <begin position="1082"/>
        <end position="1098"/>
    </location>
</feature>
<dbReference type="Proteomes" id="UP001177003">
    <property type="component" value="Chromosome 4"/>
</dbReference>
<feature type="region of interest" description="Disordered" evidence="6">
    <location>
        <begin position="1065"/>
        <end position="1118"/>
    </location>
</feature>
<feature type="region of interest" description="Disordered" evidence="6">
    <location>
        <begin position="820"/>
        <end position="1008"/>
    </location>
</feature>
<feature type="region of interest" description="Disordered" evidence="6">
    <location>
        <begin position="1"/>
        <end position="32"/>
    </location>
</feature>